<dbReference type="PANTHER" id="PTHR33406:SF13">
    <property type="entry name" value="MEMBRANE PROTEIN YDFJ"/>
    <property type="match status" value="1"/>
</dbReference>
<keyword evidence="5 6" id="KW-0472">Membrane</keyword>
<evidence type="ECO:0000256" key="6">
    <source>
        <dbReference type="SAM" id="Phobius"/>
    </source>
</evidence>
<keyword evidence="4 6" id="KW-1133">Transmembrane helix</keyword>
<evidence type="ECO:0000256" key="4">
    <source>
        <dbReference type="ARBA" id="ARBA00022989"/>
    </source>
</evidence>
<dbReference type="InterPro" id="IPR004869">
    <property type="entry name" value="MMPL_dom"/>
</dbReference>
<reference evidence="8" key="2">
    <citation type="journal article" date="2021" name="PeerJ">
        <title>Extensive microbial diversity within the chicken gut microbiome revealed by metagenomics and culture.</title>
        <authorList>
            <person name="Gilroy R."/>
            <person name="Ravi A."/>
            <person name="Getino M."/>
            <person name="Pursley I."/>
            <person name="Horton D.L."/>
            <person name="Alikhan N.F."/>
            <person name="Baker D."/>
            <person name="Gharbi K."/>
            <person name="Hall N."/>
            <person name="Watson M."/>
            <person name="Adriaenssens E.M."/>
            <person name="Foster-Nyarko E."/>
            <person name="Jarju S."/>
            <person name="Secka A."/>
            <person name="Antonio M."/>
            <person name="Oren A."/>
            <person name="Chaudhuri R.R."/>
            <person name="La Ragione R."/>
            <person name="Hildebrand F."/>
            <person name="Pallen M.J."/>
        </authorList>
    </citation>
    <scope>NUCLEOTIDE SEQUENCE</scope>
    <source>
        <strain evidence="8">CHK123-3438</strain>
    </source>
</reference>
<dbReference type="GO" id="GO:0005886">
    <property type="term" value="C:plasma membrane"/>
    <property type="evidence" value="ECO:0007669"/>
    <property type="project" value="UniProtKB-SubCell"/>
</dbReference>
<dbReference type="AlphaFoldDB" id="A0A9D1GHE8"/>
<reference evidence="8" key="1">
    <citation type="submission" date="2020-10" db="EMBL/GenBank/DDBJ databases">
        <authorList>
            <person name="Gilroy R."/>
        </authorList>
    </citation>
    <scope>NUCLEOTIDE SEQUENCE</scope>
    <source>
        <strain evidence="8">CHK123-3438</strain>
    </source>
</reference>
<evidence type="ECO:0000256" key="3">
    <source>
        <dbReference type="ARBA" id="ARBA00022692"/>
    </source>
</evidence>
<feature type="domain" description="Membrane transport protein MMPL" evidence="7">
    <location>
        <begin position="287"/>
        <end position="555"/>
    </location>
</feature>
<feature type="transmembrane region" description="Helical" evidence="6">
    <location>
        <begin position="135"/>
        <end position="156"/>
    </location>
</feature>
<feature type="non-terminal residue" evidence="8">
    <location>
        <position position="1"/>
    </location>
</feature>
<keyword evidence="2" id="KW-1003">Cell membrane</keyword>
<evidence type="ECO:0000256" key="2">
    <source>
        <dbReference type="ARBA" id="ARBA00022475"/>
    </source>
</evidence>
<proteinExistence type="predicted"/>
<dbReference type="Pfam" id="PF03176">
    <property type="entry name" value="MMPL"/>
    <property type="match status" value="2"/>
</dbReference>
<keyword evidence="3 6" id="KW-0812">Transmembrane</keyword>
<protein>
    <submittedName>
        <fullName evidence="8">MMPL family transporter</fullName>
    </submittedName>
</protein>
<evidence type="ECO:0000256" key="5">
    <source>
        <dbReference type="ARBA" id="ARBA00023136"/>
    </source>
</evidence>
<dbReference type="PANTHER" id="PTHR33406">
    <property type="entry name" value="MEMBRANE PROTEIN MJ1562-RELATED"/>
    <property type="match status" value="1"/>
</dbReference>
<organism evidence="8 9">
    <name type="scientific">Candidatus Caccovicinus merdipullorum</name>
    <dbReference type="NCBI Taxonomy" id="2840724"/>
    <lineage>
        <taxon>Bacteria</taxon>
        <taxon>Bacillati</taxon>
        <taxon>Bacillota</taxon>
        <taxon>Clostridia</taxon>
        <taxon>Eubacteriales</taxon>
        <taxon>Candidatus Caccovicinus</taxon>
    </lineage>
</organism>
<name>A0A9D1GHE8_9FIRM</name>
<feature type="transmembrane region" description="Helical" evidence="6">
    <location>
        <begin position="519"/>
        <end position="541"/>
    </location>
</feature>
<dbReference type="InterPro" id="IPR050545">
    <property type="entry name" value="Mycobact_MmpL"/>
</dbReference>
<evidence type="ECO:0000313" key="9">
    <source>
        <dbReference type="Proteomes" id="UP000886860"/>
    </source>
</evidence>
<evidence type="ECO:0000259" key="7">
    <source>
        <dbReference type="Pfam" id="PF03176"/>
    </source>
</evidence>
<accession>A0A9D1GHE8</accession>
<feature type="transmembrane region" description="Helical" evidence="6">
    <location>
        <begin position="410"/>
        <end position="430"/>
    </location>
</feature>
<comment type="subcellular location">
    <subcellularLocation>
        <location evidence="1">Cell membrane</location>
        <topology evidence="1">Multi-pass membrane protein</topology>
    </subcellularLocation>
</comment>
<sequence>ERTSRAIDEMKEITGDKGYFVGMAVQTKSLAEQLAQEMRLIMTLAVVFIFLILCVTTTSWFEPVLFLTVMGAAIVLNKGTNIFLGTVSFLTDNVVAVLQLAVSMDYSIFLLHAYTRYKESGQEQITALTNAINEALNSILASSLTTIVGFLVLTVMEFSIGFDLGLSLAKGVVFSLLTVLLLMPALILRMSPLIERFAHRPFLPDFDGFARKIFKARYAVLAAAVIAFVPMYTAQGMNSYLYGNSAVGAAEGTRVYEDEQKINAVFGRSNMMMAIVPVGSNVTEAEMTDQIQALPYIKSVQSLAGELPEGVPESFLPESVTELLHKNGYSRILLYTRTKDESEAAYQAADEIREIVRKYYPEDSYLIGGTPSTQDIQTVITKDYSFVNLLSNLGVFLVVLFTYRSLAIPVVVMIPIEVAICINMAVPYLAGEKVVFMGYVIVSCIQLGATVDYSILTTSNYIEARKTKGKEEAAIQAMTRSIPAILTSGSILTIVGYVLHFVSTISAIGDLGHLIGRGAFISLILVISLLPAFLVLIDPLLTKNEITRFREWRQRRRDGFHRKRAKIRRKQP</sequence>
<feature type="transmembrane region" description="Helical" evidence="6">
    <location>
        <begin position="168"/>
        <end position="188"/>
    </location>
</feature>
<dbReference type="SUPFAM" id="SSF82866">
    <property type="entry name" value="Multidrug efflux transporter AcrB transmembrane domain"/>
    <property type="match status" value="2"/>
</dbReference>
<dbReference type="Gene3D" id="1.20.1640.10">
    <property type="entry name" value="Multidrug efflux transporter AcrB transmembrane domain"/>
    <property type="match status" value="2"/>
</dbReference>
<dbReference type="EMBL" id="DVKS01000034">
    <property type="protein sequence ID" value="HIT40831.1"/>
    <property type="molecule type" value="Genomic_DNA"/>
</dbReference>
<feature type="transmembrane region" description="Helical" evidence="6">
    <location>
        <begin position="40"/>
        <end position="61"/>
    </location>
</feature>
<feature type="transmembrane region" description="Helical" evidence="6">
    <location>
        <begin position="477"/>
        <end position="499"/>
    </location>
</feature>
<dbReference type="Proteomes" id="UP000886860">
    <property type="component" value="Unassembled WGS sequence"/>
</dbReference>
<feature type="transmembrane region" description="Helical" evidence="6">
    <location>
        <begin position="384"/>
        <end position="403"/>
    </location>
</feature>
<evidence type="ECO:0000313" key="8">
    <source>
        <dbReference type="EMBL" id="HIT40831.1"/>
    </source>
</evidence>
<comment type="caution">
    <text evidence="8">The sequence shown here is derived from an EMBL/GenBank/DDBJ whole genome shotgun (WGS) entry which is preliminary data.</text>
</comment>
<evidence type="ECO:0000256" key="1">
    <source>
        <dbReference type="ARBA" id="ARBA00004651"/>
    </source>
</evidence>
<gene>
    <name evidence="8" type="ORF">IAB60_01835</name>
</gene>
<feature type="transmembrane region" description="Helical" evidence="6">
    <location>
        <begin position="94"/>
        <end position="114"/>
    </location>
</feature>
<feature type="transmembrane region" description="Helical" evidence="6">
    <location>
        <begin position="218"/>
        <end position="235"/>
    </location>
</feature>
<feature type="domain" description="Membrane transport protein MMPL" evidence="7">
    <location>
        <begin position="5"/>
        <end position="191"/>
    </location>
</feature>
<feature type="transmembrane region" description="Helical" evidence="6">
    <location>
        <begin position="436"/>
        <end position="456"/>
    </location>
</feature>